<sequence>MPPSPAPAHPLHYQSPRQLEKLARVIHAGEVAVETARPIATLLGSCISVCLYDAKRQAMGMNHFILPDIRRDHTSATDRELSGMASLELLVNAMLKAGCSKQRLVAKVFGGAQILPCLLHNVGIQNIDFTYNWLRAERIPVQSADVGEQLARKIVANPANGDVFCRHIAAAHLQHDLQRREQAYAEQLQIQLAQRQIRFF</sequence>
<dbReference type="EC" id="3.5.1.44" evidence="3"/>
<comment type="similarity">
    <text evidence="3">Belongs to the CheD family.</text>
</comment>
<comment type="function">
    <text evidence="3">Probably deamidates glutamine residues to glutamate on methyl-accepting chemotaxis receptors (MCPs), playing an important role in chemotaxis.</text>
</comment>
<dbReference type="EMBL" id="JADFUA010000005">
    <property type="protein sequence ID" value="MBE9609644.1"/>
    <property type="molecule type" value="Genomic_DNA"/>
</dbReference>
<organism evidence="4 5">
    <name type="scientific">Chitinilyticum piscinae</name>
    <dbReference type="NCBI Taxonomy" id="2866724"/>
    <lineage>
        <taxon>Bacteria</taxon>
        <taxon>Pseudomonadati</taxon>
        <taxon>Pseudomonadota</taxon>
        <taxon>Betaproteobacteria</taxon>
        <taxon>Neisseriales</taxon>
        <taxon>Chitinibacteraceae</taxon>
        <taxon>Chitinilyticum</taxon>
    </lineage>
</organism>
<keyword evidence="1 3" id="KW-0145">Chemotaxis</keyword>
<dbReference type="Gene3D" id="3.30.1330.200">
    <property type="match status" value="1"/>
</dbReference>
<dbReference type="SUPFAM" id="SSF64438">
    <property type="entry name" value="CNF1/YfiH-like putative cysteine hydrolases"/>
    <property type="match status" value="1"/>
</dbReference>
<evidence type="ECO:0000256" key="1">
    <source>
        <dbReference type="ARBA" id="ARBA00022500"/>
    </source>
</evidence>
<name>A0A8J7FP43_9NEIS</name>
<evidence type="ECO:0000256" key="3">
    <source>
        <dbReference type="HAMAP-Rule" id="MF_01440"/>
    </source>
</evidence>
<proteinExistence type="inferred from homology"/>
<protein>
    <recommendedName>
        <fullName evidence="3">Probable chemoreceptor glutamine deamidase CheD</fullName>
        <ecNumber evidence="3">3.5.1.44</ecNumber>
    </recommendedName>
</protein>
<dbReference type="RefSeq" id="WP_194116174.1">
    <property type="nucleotide sequence ID" value="NZ_JADFUA010000005.1"/>
</dbReference>
<dbReference type="HAMAP" id="MF_01440">
    <property type="entry name" value="CheD"/>
    <property type="match status" value="1"/>
</dbReference>
<gene>
    <name evidence="3" type="primary">cheD</name>
    <name evidence="4" type="ORF">INR99_09785</name>
</gene>
<keyword evidence="2 3" id="KW-0378">Hydrolase</keyword>
<comment type="caution">
    <text evidence="4">The sequence shown here is derived from an EMBL/GenBank/DDBJ whole genome shotgun (WGS) entry which is preliminary data.</text>
</comment>
<keyword evidence="5" id="KW-1185">Reference proteome</keyword>
<dbReference type="GO" id="GO:0050568">
    <property type="term" value="F:protein-glutamine glutaminase activity"/>
    <property type="evidence" value="ECO:0007669"/>
    <property type="project" value="UniProtKB-UniRule"/>
</dbReference>
<reference evidence="4 5" key="1">
    <citation type="submission" date="2020-10" db="EMBL/GenBank/DDBJ databases">
        <title>The genome sequence of Chitinilyticum litopenaei 4Y14.</title>
        <authorList>
            <person name="Liu Y."/>
        </authorList>
    </citation>
    <scope>NUCLEOTIDE SEQUENCE [LARGE SCALE GENOMIC DNA]</scope>
    <source>
        <strain evidence="4 5">4Y14</strain>
    </source>
</reference>
<evidence type="ECO:0000313" key="4">
    <source>
        <dbReference type="EMBL" id="MBE9609644.1"/>
    </source>
</evidence>
<dbReference type="Pfam" id="PF03975">
    <property type="entry name" value="CheD"/>
    <property type="match status" value="1"/>
</dbReference>
<dbReference type="InterPro" id="IPR011324">
    <property type="entry name" value="Cytotoxic_necrot_fac-like_cat"/>
</dbReference>
<evidence type="ECO:0000313" key="5">
    <source>
        <dbReference type="Proteomes" id="UP000604481"/>
    </source>
</evidence>
<accession>A0A8J7FP43</accession>
<dbReference type="Proteomes" id="UP000604481">
    <property type="component" value="Unassembled WGS sequence"/>
</dbReference>
<comment type="catalytic activity">
    <reaction evidence="3">
        <text>L-glutaminyl-[protein] + H2O = L-glutamyl-[protein] + NH4(+)</text>
        <dbReference type="Rhea" id="RHEA:16441"/>
        <dbReference type="Rhea" id="RHEA-COMP:10207"/>
        <dbReference type="Rhea" id="RHEA-COMP:10208"/>
        <dbReference type="ChEBI" id="CHEBI:15377"/>
        <dbReference type="ChEBI" id="CHEBI:28938"/>
        <dbReference type="ChEBI" id="CHEBI:29973"/>
        <dbReference type="ChEBI" id="CHEBI:30011"/>
        <dbReference type="EC" id="3.5.1.44"/>
    </reaction>
</comment>
<dbReference type="PANTHER" id="PTHR35147:SF3">
    <property type="entry name" value="CHEMORECEPTOR GLUTAMINE DEAMIDASE CHED 1-RELATED"/>
    <property type="match status" value="1"/>
</dbReference>
<dbReference type="InterPro" id="IPR005659">
    <property type="entry name" value="Chemorcpt_Glu_NH3ase_CheD"/>
</dbReference>
<evidence type="ECO:0000256" key="2">
    <source>
        <dbReference type="ARBA" id="ARBA00022801"/>
    </source>
</evidence>
<dbReference type="AlphaFoldDB" id="A0A8J7FP43"/>
<dbReference type="InterPro" id="IPR038592">
    <property type="entry name" value="CheD-like_sf"/>
</dbReference>
<dbReference type="PANTHER" id="PTHR35147">
    <property type="entry name" value="CHEMORECEPTOR GLUTAMINE DEAMIDASE CHED-RELATED"/>
    <property type="match status" value="1"/>
</dbReference>
<dbReference type="CDD" id="cd16352">
    <property type="entry name" value="CheD"/>
    <property type="match status" value="1"/>
</dbReference>
<dbReference type="GO" id="GO:0006935">
    <property type="term" value="P:chemotaxis"/>
    <property type="evidence" value="ECO:0007669"/>
    <property type="project" value="UniProtKB-UniRule"/>
</dbReference>